<dbReference type="GO" id="GO:0000323">
    <property type="term" value="C:lytic vacuole"/>
    <property type="evidence" value="ECO:0007669"/>
    <property type="project" value="TreeGrafter"/>
</dbReference>
<evidence type="ECO:0000313" key="2">
    <source>
        <dbReference type="EMBL" id="CAE0607860.1"/>
    </source>
</evidence>
<dbReference type="AlphaFoldDB" id="A0A6U9Q2A8"/>
<dbReference type="GO" id="GO:0000149">
    <property type="term" value="F:SNARE binding"/>
    <property type="evidence" value="ECO:0007669"/>
    <property type="project" value="TreeGrafter"/>
</dbReference>
<organism evidence="2">
    <name type="scientific">Picocystis salinarum</name>
    <dbReference type="NCBI Taxonomy" id="88271"/>
    <lineage>
        <taxon>Eukaryota</taxon>
        <taxon>Viridiplantae</taxon>
        <taxon>Chlorophyta</taxon>
        <taxon>Picocystophyceae</taxon>
        <taxon>Picocystales</taxon>
        <taxon>Picocystaceae</taxon>
        <taxon>Picocystis</taxon>
    </lineage>
</organism>
<gene>
    <name evidence="2" type="ORF">PSAL00342_LOCUS1677</name>
    <name evidence="3" type="ORF">PSAL00342_LOCUS1678</name>
</gene>
<dbReference type="GO" id="GO:0005768">
    <property type="term" value="C:endosome"/>
    <property type="evidence" value="ECO:0007669"/>
    <property type="project" value="TreeGrafter"/>
</dbReference>
<name>A0A6U9Q2A8_9CHLO</name>
<dbReference type="PANTHER" id="PTHR15157:SF5">
    <property type="entry name" value="UV RADIATION RESISTANCE-ASSOCIATED GENE PROTEIN"/>
    <property type="match status" value="1"/>
</dbReference>
<keyword evidence="1" id="KW-0175">Coiled coil</keyword>
<evidence type="ECO:0000256" key="1">
    <source>
        <dbReference type="ARBA" id="ARBA00023054"/>
    </source>
</evidence>
<accession>A0A6U9Q2A8</accession>
<dbReference type="EMBL" id="HBIS01001888">
    <property type="protein sequence ID" value="CAE0607860.1"/>
    <property type="molecule type" value="Transcribed_RNA"/>
</dbReference>
<protein>
    <submittedName>
        <fullName evidence="2">Uncharacterized protein</fullName>
    </submittedName>
</protein>
<evidence type="ECO:0000313" key="3">
    <source>
        <dbReference type="EMBL" id="CAE0607861.1"/>
    </source>
</evidence>
<proteinExistence type="predicted"/>
<dbReference type="PANTHER" id="PTHR15157">
    <property type="entry name" value="UV RADIATION RESISTANCE-ASSOCIATED GENE PROTEIN"/>
    <property type="match status" value="1"/>
</dbReference>
<dbReference type="GO" id="GO:0035493">
    <property type="term" value="P:SNARE complex assembly"/>
    <property type="evidence" value="ECO:0007669"/>
    <property type="project" value="TreeGrafter"/>
</dbReference>
<sequence>MEVARLRAVHVRNALPTSTSDCWNQTSILFVICVRERGEAKQKIVYVSSLKSATLNPDWCVIMHDMRPRYLSNSLVNRPDAEEWILVFSCNGEGKWEILQQLHICKENFSFVGRSLGLMEVPYSPNSVVLELDNGFYVGCRSAKSASNATQGQEHGSSVGHGMVHEIFQRLRERDNNLTTASDIPSTIEQNASLCVDLHVGSKGNLQDITLYHGKEAAKARDAAVARALRVVRRVRALRQIQAQTRELSTQWKSTLEKRKVLLKLSVASAESKNKVVELENTLAERRHWLREANALKQEMESRVCLWASTQPHLKEILDSCIRNLAKAETILVSKGGYERLANIQHMVSLWRSSALSKLGALFRVQSNIVDEFFPSHDLHLHSRAPHEIRLSICGIDLEPMVWHYIFDIYLQWGGEGQERMEKMATALGYAALVAKLTSNYLDVRLQFSLYPIGSHSFLTDRLPRMDQLKAGDSMPDFSPRLYPLYVDHSEKGAFTQAVYLFNRDLHQLLDVYGLGHHAQKQSFSNLHILLSCARKVLSSPPPPES</sequence>
<reference evidence="2" key="1">
    <citation type="submission" date="2021-01" db="EMBL/GenBank/DDBJ databases">
        <authorList>
            <person name="Corre E."/>
            <person name="Pelletier E."/>
            <person name="Niang G."/>
            <person name="Scheremetjew M."/>
            <person name="Finn R."/>
            <person name="Kale V."/>
            <person name="Holt S."/>
            <person name="Cochrane G."/>
            <person name="Meng A."/>
            <person name="Brown T."/>
            <person name="Cohen L."/>
        </authorList>
    </citation>
    <scope>NUCLEOTIDE SEQUENCE</scope>
    <source>
        <strain evidence="2">CCMP1897</strain>
    </source>
</reference>
<dbReference type="EMBL" id="HBIS01001889">
    <property type="protein sequence ID" value="CAE0607861.1"/>
    <property type="molecule type" value="Transcribed_RNA"/>
</dbReference>